<keyword evidence="9 18" id="KW-0479">Metal-binding</keyword>
<evidence type="ECO:0000256" key="19">
    <source>
        <dbReference type="RuleBase" id="RU362117"/>
    </source>
</evidence>
<evidence type="ECO:0000256" key="14">
    <source>
        <dbReference type="ARBA" id="ARBA00023075"/>
    </source>
</evidence>
<comment type="similarity">
    <text evidence="19">Belongs to the cytochrome b family.</text>
</comment>
<dbReference type="Pfam" id="PF00033">
    <property type="entry name" value="Cytochrome_B"/>
    <property type="match status" value="1"/>
</dbReference>
<dbReference type="Pfam" id="PF00032">
    <property type="entry name" value="Cytochrom_B_C"/>
    <property type="match status" value="1"/>
</dbReference>
<comment type="subcellular location">
    <subcellularLocation>
        <location evidence="2">Mitochondrion inner membrane</location>
        <topology evidence="2">Multi-pass membrane protein</topology>
    </subcellularLocation>
</comment>
<keyword evidence="10" id="KW-0999">Mitochondrion inner membrane</keyword>
<dbReference type="PANTHER" id="PTHR19271:SF16">
    <property type="entry name" value="CYTOCHROME B"/>
    <property type="match status" value="1"/>
</dbReference>
<feature type="binding site" evidence="17">
    <location>
        <position position="205"/>
    </location>
    <ligand>
        <name>a ubiquinone</name>
        <dbReference type="ChEBI" id="CHEBI:16389"/>
    </ligand>
</feature>
<dbReference type="EMBL" id="KT164607">
    <property type="protein sequence ID" value="ALO64348.1"/>
    <property type="molecule type" value="Genomic_DNA"/>
</dbReference>
<comment type="cofactor">
    <cofactor evidence="19">
        <name>heme b</name>
        <dbReference type="ChEBI" id="CHEBI:60344"/>
    </cofactor>
    <text evidence="19">Binds 2 heme groups non-covalently.</text>
</comment>
<dbReference type="GO" id="GO:0006122">
    <property type="term" value="P:mitochondrial electron transport, ubiquinol to cytochrome c"/>
    <property type="evidence" value="ECO:0007669"/>
    <property type="project" value="TreeGrafter"/>
</dbReference>
<feature type="transmembrane region" description="Helical" evidence="19">
    <location>
        <begin position="142"/>
        <end position="161"/>
    </location>
</feature>
<evidence type="ECO:0000256" key="4">
    <source>
        <dbReference type="ARBA" id="ARBA00013531"/>
    </source>
</evidence>
<feature type="transmembrane region" description="Helical" evidence="19">
    <location>
        <begin position="114"/>
        <end position="136"/>
    </location>
</feature>
<dbReference type="SUPFAM" id="SSF81648">
    <property type="entry name" value="a domain/subunit of cytochrome bc1 complex (Ubiquinol-cytochrome c reductase)"/>
    <property type="match status" value="1"/>
</dbReference>
<dbReference type="InterPro" id="IPR005798">
    <property type="entry name" value="Cyt_b/b6_C"/>
</dbReference>
<feature type="transmembrane region" description="Helical" evidence="19">
    <location>
        <begin position="323"/>
        <end position="342"/>
    </location>
</feature>
<dbReference type="CDD" id="cd00290">
    <property type="entry name" value="cytochrome_b_C"/>
    <property type="match status" value="1"/>
</dbReference>
<evidence type="ECO:0000256" key="6">
    <source>
        <dbReference type="ARBA" id="ARBA00022617"/>
    </source>
</evidence>
<keyword evidence="13 18" id="KW-0408">Iron</keyword>
<feature type="binding site" description="axial binding residue" evidence="18">
    <location>
        <position position="200"/>
    </location>
    <ligand>
        <name>heme b</name>
        <dbReference type="ChEBI" id="CHEBI:60344"/>
        <label>b566</label>
    </ligand>
    <ligandPart>
        <name>Fe</name>
        <dbReference type="ChEBI" id="CHEBI:18248"/>
    </ligandPart>
</feature>
<feature type="binding site" description="axial binding residue" evidence="18">
    <location>
        <position position="87"/>
    </location>
    <ligand>
        <name>heme b</name>
        <dbReference type="ChEBI" id="CHEBI:60344"/>
        <label>b562</label>
    </ligand>
    <ligandPart>
        <name>Fe</name>
        <dbReference type="ChEBI" id="CHEBI:18248"/>
    </ligandPart>
</feature>
<evidence type="ECO:0000256" key="10">
    <source>
        <dbReference type="ARBA" id="ARBA00022792"/>
    </source>
</evidence>
<dbReference type="GO" id="GO:0005743">
    <property type="term" value="C:mitochondrial inner membrane"/>
    <property type="evidence" value="ECO:0007669"/>
    <property type="project" value="UniProtKB-SubCell"/>
</dbReference>
<dbReference type="GO" id="GO:0046872">
    <property type="term" value="F:metal ion binding"/>
    <property type="evidence" value="ECO:0007669"/>
    <property type="project" value="UniProtKB-UniRule"/>
</dbReference>
<keyword evidence="14" id="KW-0830">Ubiquinone</keyword>
<dbReference type="GO" id="GO:0016491">
    <property type="term" value="F:oxidoreductase activity"/>
    <property type="evidence" value="ECO:0007669"/>
    <property type="project" value="UniProtKB-UniRule"/>
</dbReference>
<comment type="cofactor">
    <cofactor evidence="18">
        <name>heme</name>
        <dbReference type="ChEBI" id="CHEBI:30413"/>
    </cofactor>
    <text evidence="18">Binds 2 heme groups non-covalently.</text>
</comment>
<dbReference type="PIRSF" id="PIRSF038885">
    <property type="entry name" value="COB"/>
    <property type="match status" value="1"/>
</dbReference>
<dbReference type="InterPro" id="IPR048260">
    <property type="entry name" value="Cytochrome_b_C_euk/bac"/>
</dbReference>
<keyword evidence="8 19" id="KW-0812">Transmembrane</keyword>
<comment type="subunit">
    <text evidence="3">The main subunits of complex b-c1 are: cytochrome b, cytochrome c1 and the Rieske protein.</text>
</comment>
<reference evidence="22" key="1">
    <citation type="submission" date="2015-06" db="EMBL/GenBank/DDBJ databases">
        <title>High-throughput detection of wild bee species with mitogenome skimming and resequencing (mt-S/R).</title>
        <authorList>
            <person name="Tang M."/>
            <person name="Hardman C."/>
            <person name="Ji Y."/>
            <person name="Meng G."/>
            <person name="Liu S."/>
            <person name="Tan M."/>
            <person name="Yang S."/>
            <person name="Yang C."/>
            <person name="Moss E."/>
            <person name="Nevard T."/>
            <person name="Potts S.G."/>
            <person name="Zhou X."/>
            <person name="Yu D.W."/>
        </authorList>
    </citation>
    <scope>NUCLEOTIDE SEQUENCE</scope>
</reference>
<keyword evidence="11 19" id="KW-0249">Electron transport</keyword>
<sequence>MKMKFTKMLKSNSLLMIFNNSLNKLPTPMNINMWWNFGSILGLFLIIQIISGLFLSLHYCPNINYAFHSTIHIMKDVKFGWWIRLIHMNGASFFFIMMFIHIARGIYYHSFKLIHVWSIGVIILIMSMATAFLGYVLPWGQMSFWGATVITNLLSAIPYMGKMLVEWIWGGFSINNATLNRFYSFHFILPLIILFLVIIHLYFLHNDGSNNSMGLMNKYYLTYFTPYFLIKDIFGYTLVIFLFLMVTLIFPYTLSDPDNFIMANPMITPEHIKPEWYFLFAYTILRIIPNKFGGVMGLFSSILILLFMPFLNQNNLTSSKFYFLGKILFWIFILSFIMLTWLGGQLIEVPFINLSISFTLIYFTYFILSPLLNYLWDKLIY</sequence>
<keyword evidence="15 19" id="KW-0496">Mitochondrion</keyword>
<dbReference type="InterPro" id="IPR030689">
    <property type="entry name" value="Cytochrome_b"/>
</dbReference>
<evidence type="ECO:0000256" key="16">
    <source>
        <dbReference type="ARBA" id="ARBA00023136"/>
    </source>
</evidence>
<feature type="transmembrane region" description="Helical" evidence="19">
    <location>
        <begin position="292"/>
        <end position="311"/>
    </location>
</feature>
<evidence type="ECO:0000256" key="11">
    <source>
        <dbReference type="ARBA" id="ARBA00022982"/>
    </source>
</evidence>
<evidence type="ECO:0000256" key="1">
    <source>
        <dbReference type="ARBA" id="ARBA00002566"/>
    </source>
</evidence>
<evidence type="ECO:0000256" key="3">
    <source>
        <dbReference type="ARBA" id="ARBA00011649"/>
    </source>
</evidence>
<dbReference type="PROSITE" id="PS51003">
    <property type="entry name" value="CYTB_CTER"/>
    <property type="match status" value="1"/>
</dbReference>
<comment type="function">
    <text evidence="1 19">Component of the ubiquinol-cytochrome c reductase complex (complex III or cytochrome b-c1 complex) that is part of the mitochondrial respiratory chain. The b-c1 complex mediates electron transfer from ubiquinol to cytochrome c. Contributes to the generation of a proton gradient across the mitochondrial membrane that is then used for ATP synthesis.</text>
</comment>
<evidence type="ECO:0000259" key="20">
    <source>
        <dbReference type="PROSITE" id="PS51002"/>
    </source>
</evidence>
<proteinExistence type="inferred from homology"/>
<evidence type="ECO:0000256" key="18">
    <source>
        <dbReference type="PIRSR" id="PIRSR038885-2"/>
    </source>
</evidence>
<geneLocation type="mitochondrion" evidence="22"/>
<feature type="transmembrane region" description="Helical" evidence="19">
    <location>
        <begin position="79"/>
        <end position="102"/>
    </location>
</feature>
<keyword evidence="6 18" id="KW-0349">Heme</keyword>
<evidence type="ECO:0000256" key="13">
    <source>
        <dbReference type="ARBA" id="ARBA00023004"/>
    </source>
</evidence>
<dbReference type="PANTHER" id="PTHR19271">
    <property type="entry name" value="CYTOCHROME B"/>
    <property type="match status" value="1"/>
</dbReference>
<feature type="binding site" description="axial binding residue" evidence="18">
    <location>
        <position position="101"/>
    </location>
    <ligand>
        <name>heme b</name>
        <dbReference type="ChEBI" id="CHEBI:60344"/>
        <label>b566</label>
    </ligand>
    <ligandPart>
        <name>Fe</name>
        <dbReference type="ChEBI" id="CHEBI:18248"/>
    </ligandPart>
</feature>
<evidence type="ECO:0000313" key="22">
    <source>
        <dbReference type="EMBL" id="ALO64348.1"/>
    </source>
</evidence>
<evidence type="ECO:0000256" key="7">
    <source>
        <dbReference type="ARBA" id="ARBA00022660"/>
    </source>
</evidence>
<keyword evidence="12 19" id="KW-1133">Transmembrane helix</keyword>
<evidence type="ECO:0000256" key="9">
    <source>
        <dbReference type="ARBA" id="ARBA00022723"/>
    </source>
</evidence>
<dbReference type="SUPFAM" id="SSF81342">
    <property type="entry name" value="Transmembrane di-heme cytochromes"/>
    <property type="match status" value="1"/>
</dbReference>
<protein>
    <recommendedName>
        <fullName evidence="4 19">Cytochrome b</fullName>
    </recommendedName>
</protein>
<dbReference type="InterPro" id="IPR048259">
    <property type="entry name" value="Cytochrome_b_N_euk/bac"/>
</dbReference>
<dbReference type="CDD" id="cd00284">
    <property type="entry name" value="Cytochrome_b_N"/>
    <property type="match status" value="1"/>
</dbReference>
<dbReference type="InterPro" id="IPR016174">
    <property type="entry name" value="Di-haem_cyt_TM"/>
</dbReference>
<feature type="transmembrane region" description="Helical" evidence="19">
    <location>
        <begin position="354"/>
        <end position="376"/>
    </location>
</feature>
<dbReference type="AlphaFoldDB" id="A0A0S2LS12"/>
<dbReference type="PROSITE" id="PS51002">
    <property type="entry name" value="CYTB_NTER"/>
    <property type="match status" value="1"/>
</dbReference>
<feature type="transmembrane region" description="Helical" evidence="19">
    <location>
        <begin position="182"/>
        <end position="203"/>
    </location>
</feature>
<gene>
    <name evidence="22" type="primary">CYTB</name>
</gene>
<feature type="transmembrane region" description="Helical" evidence="19">
    <location>
        <begin position="34"/>
        <end position="59"/>
    </location>
</feature>
<evidence type="ECO:0000256" key="5">
    <source>
        <dbReference type="ARBA" id="ARBA00022448"/>
    </source>
</evidence>
<keyword evidence="7 19" id="KW-0679">Respiratory chain</keyword>
<dbReference type="InterPro" id="IPR027387">
    <property type="entry name" value="Cytb/b6-like_sf"/>
</dbReference>
<dbReference type="GO" id="GO:0008121">
    <property type="term" value="F:quinol-cytochrome-c reductase activity"/>
    <property type="evidence" value="ECO:0007669"/>
    <property type="project" value="InterPro"/>
</dbReference>
<evidence type="ECO:0000256" key="17">
    <source>
        <dbReference type="PIRSR" id="PIRSR038885-1"/>
    </source>
</evidence>
<dbReference type="InterPro" id="IPR036150">
    <property type="entry name" value="Cyt_b/b6_C_sf"/>
</dbReference>
<name>A0A0S2LS12_9HYME</name>
<evidence type="ECO:0000256" key="15">
    <source>
        <dbReference type="ARBA" id="ARBA00023128"/>
    </source>
</evidence>
<dbReference type="Gene3D" id="1.20.810.10">
    <property type="entry name" value="Cytochrome Bc1 Complex, Chain C"/>
    <property type="match status" value="1"/>
</dbReference>
<keyword evidence="16 19" id="KW-0472">Membrane</keyword>
<dbReference type="InterPro" id="IPR005797">
    <property type="entry name" value="Cyt_b/b6_N"/>
</dbReference>
<accession>A0A0S2LS12</accession>
<evidence type="ECO:0000256" key="12">
    <source>
        <dbReference type="ARBA" id="ARBA00022989"/>
    </source>
</evidence>
<feature type="binding site" description="axial binding residue" evidence="18">
    <location>
        <position position="186"/>
    </location>
    <ligand>
        <name>heme b</name>
        <dbReference type="ChEBI" id="CHEBI:60344"/>
        <label>b562</label>
    </ligand>
    <ligandPart>
        <name>Fe</name>
        <dbReference type="ChEBI" id="CHEBI:18248"/>
    </ligandPart>
</feature>
<keyword evidence="5 19" id="KW-0813">Transport</keyword>
<feature type="domain" description="Cytochrome b/b6 N-terminal region profile" evidence="20">
    <location>
        <begin position="5"/>
        <end position="213"/>
    </location>
</feature>
<feature type="transmembrane region" description="Helical" evidence="19">
    <location>
        <begin position="233"/>
        <end position="254"/>
    </location>
</feature>
<organism evidence="22">
    <name type="scientific">Lasioglossum punctatissimum</name>
    <dbReference type="NCBI Taxonomy" id="1040140"/>
    <lineage>
        <taxon>Eukaryota</taxon>
        <taxon>Metazoa</taxon>
        <taxon>Ecdysozoa</taxon>
        <taxon>Arthropoda</taxon>
        <taxon>Hexapoda</taxon>
        <taxon>Insecta</taxon>
        <taxon>Pterygota</taxon>
        <taxon>Neoptera</taxon>
        <taxon>Endopterygota</taxon>
        <taxon>Hymenoptera</taxon>
        <taxon>Apocrita</taxon>
        <taxon>Aculeata</taxon>
        <taxon>Apoidea</taxon>
        <taxon>Anthophila</taxon>
        <taxon>Halictidae</taxon>
        <taxon>Halictinae</taxon>
        <taxon>Halictini</taxon>
        <taxon>Lasioglossum</taxon>
        <taxon>Dialictus</taxon>
    </lineage>
</organism>
<feature type="domain" description="Cytochrome b/b6 C-terminal region profile" evidence="21">
    <location>
        <begin position="214"/>
        <end position="381"/>
    </location>
</feature>
<dbReference type="GO" id="GO:0045275">
    <property type="term" value="C:respiratory chain complex III"/>
    <property type="evidence" value="ECO:0007669"/>
    <property type="project" value="InterPro"/>
</dbReference>
<evidence type="ECO:0000256" key="8">
    <source>
        <dbReference type="ARBA" id="ARBA00022692"/>
    </source>
</evidence>
<evidence type="ECO:0000256" key="2">
    <source>
        <dbReference type="ARBA" id="ARBA00004448"/>
    </source>
</evidence>
<evidence type="ECO:0000259" key="21">
    <source>
        <dbReference type="PROSITE" id="PS51003"/>
    </source>
</evidence>